<organism evidence="10 11">
    <name type="scientific">Neobacillus paridis</name>
    <dbReference type="NCBI Taxonomy" id="2803862"/>
    <lineage>
        <taxon>Bacteria</taxon>
        <taxon>Bacillati</taxon>
        <taxon>Bacillota</taxon>
        <taxon>Bacilli</taxon>
        <taxon>Bacillales</taxon>
        <taxon>Bacillaceae</taxon>
        <taxon>Neobacillus</taxon>
    </lineage>
</organism>
<feature type="transmembrane region" description="Helical" evidence="8">
    <location>
        <begin position="296"/>
        <end position="316"/>
    </location>
</feature>
<reference evidence="10 11" key="1">
    <citation type="submission" date="2021-01" db="EMBL/GenBank/DDBJ databases">
        <title>Genome public.</title>
        <authorList>
            <person name="Liu C."/>
            <person name="Sun Q."/>
        </authorList>
    </citation>
    <scope>NUCLEOTIDE SEQUENCE [LARGE SCALE GENOMIC DNA]</scope>
    <source>
        <strain evidence="10 11">YIM B02564</strain>
    </source>
</reference>
<keyword evidence="11" id="KW-1185">Reference proteome</keyword>
<evidence type="ECO:0000259" key="9">
    <source>
        <dbReference type="PROSITE" id="PS51012"/>
    </source>
</evidence>
<comment type="similarity">
    <text evidence="2">Belongs to the ABC-2 integral membrane protein family.</text>
</comment>
<feature type="transmembrane region" description="Helical" evidence="8">
    <location>
        <begin position="21"/>
        <end position="41"/>
    </location>
</feature>
<feature type="transmembrane region" description="Helical" evidence="8">
    <location>
        <begin position="185"/>
        <end position="209"/>
    </location>
</feature>
<dbReference type="PANTHER" id="PTHR30294:SF45">
    <property type="entry name" value="LINEARMYCIN RESISTANCE PERMEASE PROTEIN LNRN"/>
    <property type="match status" value="1"/>
</dbReference>
<dbReference type="Proteomes" id="UP000623967">
    <property type="component" value="Unassembled WGS sequence"/>
</dbReference>
<dbReference type="InterPro" id="IPR013525">
    <property type="entry name" value="ABC2_TM"/>
</dbReference>
<evidence type="ECO:0000313" key="11">
    <source>
        <dbReference type="Proteomes" id="UP000623967"/>
    </source>
</evidence>
<protein>
    <submittedName>
        <fullName evidence="10">ABC transporter permease</fullName>
    </submittedName>
</protein>
<gene>
    <name evidence="10" type="ORF">JK635_19030</name>
</gene>
<dbReference type="Gene3D" id="3.40.1710.10">
    <property type="entry name" value="abc type-2 transporter like domain"/>
    <property type="match status" value="1"/>
</dbReference>
<comment type="subcellular location">
    <subcellularLocation>
        <location evidence="1">Cell membrane</location>
        <topology evidence="1">Multi-pass membrane protein</topology>
    </subcellularLocation>
</comment>
<name>A0ABS1TSH8_9BACI</name>
<evidence type="ECO:0000256" key="4">
    <source>
        <dbReference type="ARBA" id="ARBA00022475"/>
    </source>
</evidence>
<keyword evidence="3" id="KW-0813">Transport</keyword>
<dbReference type="Pfam" id="PF12698">
    <property type="entry name" value="ABC2_membrane_3"/>
    <property type="match status" value="1"/>
</dbReference>
<evidence type="ECO:0000256" key="1">
    <source>
        <dbReference type="ARBA" id="ARBA00004651"/>
    </source>
</evidence>
<feature type="transmembrane region" description="Helical" evidence="8">
    <location>
        <begin position="351"/>
        <end position="371"/>
    </location>
</feature>
<keyword evidence="6 8" id="KW-1133">Transmembrane helix</keyword>
<feature type="domain" description="ABC transmembrane type-2" evidence="9">
    <location>
        <begin position="154"/>
        <end position="377"/>
    </location>
</feature>
<dbReference type="PANTHER" id="PTHR30294">
    <property type="entry name" value="MEMBRANE COMPONENT OF ABC TRANSPORTER YHHJ-RELATED"/>
    <property type="match status" value="1"/>
</dbReference>
<dbReference type="EMBL" id="JAESWB010000305">
    <property type="protein sequence ID" value="MBL4954261.1"/>
    <property type="molecule type" value="Genomic_DNA"/>
</dbReference>
<evidence type="ECO:0000256" key="3">
    <source>
        <dbReference type="ARBA" id="ARBA00022448"/>
    </source>
</evidence>
<evidence type="ECO:0000256" key="6">
    <source>
        <dbReference type="ARBA" id="ARBA00022989"/>
    </source>
</evidence>
<proteinExistence type="inferred from homology"/>
<evidence type="ECO:0000313" key="10">
    <source>
        <dbReference type="EMBL" id="MBL4954261.1"/>
    </source>
</evidence>
<evidence type="ECO:0000256" key="5">
    <source>
        <dbReference type="ARBA" id="ARBA00022692"/>
    </source>
</evidence>
<feature type="transmembrane region" description="Helical" evidence="8">
    <location>
        <begin position="264"/>
        <end position="289"/>
    </location>
</feature>
<accession>A0ABS1TSH8</accession>
<comment type="caution">
    <text evidence="10">The sequence shown here is derived from an EMBL/GenBank/DDBJ whole genome shotgun (WGS) entry which is preliminary data.</text>
</comment>
<keyword evidence="4" id="KW-1003">Cell membrane</keyword>
<dbReference type="InterPro" id="IPR047817">
    <property type="entry name" value="ABC2_TM_bact-type"/>
</dbReference>
<evidence type="ECO:0000256" key="8">
    <source>
        <dbReference type="SAM" id="Phobius"/>
    </source>
</evidence>
<keyword evidence="7 8" id="KW-0472">Membrane</keyword>
<sequence length="377" mass="42041">MRRMLPILLLNLKNFFKTPGAIVLMFVMPVVFSWIFGGMSANSEKNQPVVNIVAGKSEINTQIIKLLKKDQHFKWETVSLQNAQKNVSNEKVVAAIVIPDNIEKQIENQDSLFDVVLEKKTEDYLALAPYLEGTARLINSSYHAVERQQNPDFLTVLAAVAQQKGVVVEKQTVQKKTNTNSGVQINLMVVGFSIMFMMFGLSGAASTILDERKEGTWGRLLISPARKHEIILGYILAYFVMGWIQFVVLLTAMKFMFDTSWGELSYLIPFASLVIITVVGFGLMMAGLVKTKQQAMALNAILIVSTCMLGGVYWPLDIVPEFMQKIALAVPQSWAMSGFKEIMSGSLDNGIIMKDTLVLSAFSILFFIIGLRGMKFE</sequence>
<dbReference type="PROSITE" id="PS51012">
    <property type="entry name" value="ABC_TM2"/>
    <property type="match status" value="1"/>
</dbReference>
<evidence type="ECO:0000256" key="2">
    <source>
        <dbReference type="ARBA" id="ARBA00007783"/>
    </source>
</evidence>
<evidence type="ECO:0000256" key="7">
    <source>
        <dbReference type="ARBA" id="ARBA00023136"/>
    </source>
</evidence>
<feature type="transmembrane region" description="Helical" evidence="8">
    <location>
        <begin position="230"/>
        <end position="252"/>
    </location>
</feature>
<dbReference type="InterPro" id="IPR051449">
    <property type="entry name" value="ABC-2_transporter_component"/>
</dbReference>
<dbReference type="RefSeq" id="WP_202655523.1">
    <property type="nucleotide sequence ID" value="NZ_JAESWB010000305.1"/>
</dbReference>
<keyword evidence="5 8" id="KW-0812">Transmembrane</keyword>